<organism evidence="1 2">
    <name type="scientific">Panagrolaimus sp. PS1159</name>
    <dbReference type="NCBI Taxonomy" id="55785"/>
    <lineage>
        <taxon>Eukaryota</taxon>
        <taxon>Metazoa</taxon>
        <taxon>Ecdysozoa</taxon>
        <taxon>Nematoda</taxon>
        <taxon>Chromadorea</taxon>
        <taxon>Rhabditida</taxon>
        <taxon>Tylenchina</taxon>
        <taxon>Panagrolaimomorpha</taxon>
        <taxon>Panagrolaimoidea</taxon>
        <taxon>Panagrolaimidae</taxon>
        <taxon>Panagrolaimus</taxon>
    </lineage>
</organism>
<evidence type="ECO:0000313" key="2">
    <source>
        <dbReference type="WBParaSite" id="PS1159_v2.g16669.t1"/>
    </source>
</evidence>
<dbReference type="WBParaSite" id="PS1159_v2.g16669.t1">
    <property type="protein sequence ID" value="PS1159_v2.g16669.t1"/>
    <property type="gene ID" value="PS1159_v2.g16669"/>
</dbReference>
<accession>A0AC35FE88</accession>
<evidence type="ECO:0000313" key="1">
    <source>
        <dbReference type="Proteomes" id="UP000887580"/>
    </source>
</evidence>
<sequence>MPPYKKTDKRQNNIIFLTILKDIYQQILDSDYKLLVWEQVLEECRSYGFNEDTTAEYLRRTRWPSIIRATRIKWEAKEKELDEKDIYIIGIERMRKPDFCFPMNEEEAMQNPDDPMADVAESQSYTQDDEFFDATDD</sequence>
<protein>
    <submittedName>
        <fullName evidence="2">Uncharacterized protein</fullName>
    </submittedName>
</protein>
<dbReference type="Proteomes" id="UP000887580">
    <property type="component" value="Unplaced"/>
</dbReference>
<name>A0AC35FE88_9BILA</name>
<reference evidence="2" key="1">
    <citation type="submission" date="2022-11" db="UniProtKB">
        <authorList>
            <consortium name="WormBaseParasite"/>
        </authorList>
    </citation>
    <scope>IDENTIFICATION</scope>
</reference>
<proteinExistence type="predicted"/>